<dbReference type="RefSeq" id="WP_156214690.1">
    <property type="nucleotide sequence ID" value="NZ_WOFH01000001.1"/>
</dbReference>
<organism evidence="2 3">
    <name type="scientific">Actinomadura litoris</name>
    <dbReference type="NCBI Taxonomy" id="2678616"/>
    <lineage>
        <taxon>Bacteria</taxon>
        <taxon>Bacillati</taxon>
        <taxon>Actinomycetota</taxon>
        <taxon>Actinomycetes</taxon>
        <taxon>Streptosporangiales</taxon>
        <taxon>Thermomonosporaceae</taxon>
        <taxon>Actinomadura</taxon>
    </lineage>
</organism>
<accession>A0A7K1KUI2</accession>
<dbReference type="EMBL" id="WOFH01000001">
    <property type="protein sequence ID" value="MUN35819.1"/>
    <property type="molecule type" value="Genomic_DNA"/>
</dbReference>
<evidence type="ECO:0000313" key="2">
    <source>
        <dbReference type="EMBL" id="MUN35819.1"/>
    </source>
</evidence>
<keyword evidence="3" id="KW-1185">Reference proteome</keyword>
<dbReference type="Proteomes" id="UP000432015">
    <property type="component" value="Unassembled WGS sequence"/>
</dbReference>
<proteinExistence type="predicted"/>
<sequence>MTVVMILLCLAIAGRELYLAFERRRGAGAPEIADIRTQLAALKGTRDEFGRFRSKATGSLEETDARIRSLIAQINDRMVPDVNERLGRQREAVERLGGDVAALRAHLVRRLDQAVAASLGADPVDFVAGALAAEPSVRPALAEPYERFAAHYGLRVELADHDRYYLSGRSPRALESDFLDLLTALRTRCERTGGERTGGERTASPRAEGTGSQGTGSIGTGSDGWAEPLVSALRGLDRGGAGIGPLLLARTPGSLVCGVLPLAELLRPETARLLDDPDGAVLRLRDLPDTRACDLSSWPALH</sequence>
<name>A0A7K1KUI2_9ACTN</name>
<feature type="region of interest" description="Disordered" evidence="1">
    <location>
        <begin position="190"/>
        <end position="223"/>
    </location>
</feature>
<reference evidence="2 3" key="1">
    <citation type="submission" date="2019-11" db="EMBL/GenBank/DDBJ databases">
        <authorList>
            <person name="Cao P."/>
        </authorList>
    </citation>
    <scope>NUCLEOTIDE SEQUENCE [LARGE SCALE GENOMIC DNA]</scope>
    <source>
        <strain evidence="2 3">NEAU-AAG5</strain>
    </source>
</reference>
<comment type="caution">
    <text evidence="2">The sequence shown here is derived from an EMBL/GenBank/DDBJ whole genome shotgun (WGS) entry which is preliminary data.</text>
</comment>
<feature type="compositionally biased region" description="Basic and acidic residues" evidence="1">
    <location>
        <begin position="190"/>
        <end position="199"/>
    </location>
</feature>
<protein>
    <submittedName>
        <fullName evidence="2">Uncharacterized protein</fullName>
    </submittedName>
</protein>
<dbReference type="AlphaFoldDB" id="A0A7K1KUI2"/>
<evidence type="ECO:0000313" key="3">
    <source>
        <dbReference type="Proteomes" id="UP000432015"/>
    </source>
</evidence>
<evidence type="ECO:0000256" key="1">
    <source>
        <dbReference type="SAM" id="MobiDB-lite"/>
    </source>
</evidence>
<feature type="compositionally biased region" description="Gly residues" evidence="1">
    <location>
        <begin position="211"/>
        <end position="222"/>
    </location>
</feature>
<gene>
    <name evidence="2" type="ORF">GNZ18_04285</name>
</gene>